<dbReference type="Proteomes" id="UP000306102">
    <property type="component" value="Unassembled WGS sequence"/>
</dbReference>
<keyword evidence="12" id="KW-1185">Reference proteome</keyword>
<accession>A0A4S4EK56</accession>
<dbReference type="Gene3D" id="1.50.10.10">
    <property type="match status" value="1"/>
</dbReference>
<evidence type="ECO:0000256" key="5">
    <source>
        <dbReference type="ARBA" id="ARBA00023001"/>
    </source>
</evidence>
<gene>
    <name evidence="11" type="ORF">TEA_010495</name>
</gene>
<dbReference type="InterPro" id="IPR012341">
    <property type="entry name" value="6hp_glycosidase-like_sf"/>
</dbReference>
<keyword evidence="4" id="KW-0378">Hydrolase</keyword>
<keyword evidence="8" id="KW-0624">Polysaccharide degradation</keyword>
<reference evidence="11 12" key="1">
    <citation type="journal article" date="2018" name="Proc. Natl. Acad. Sci. U.S.A.">
        <title>Draft genome sequence of Camellia sinensis var. sinensis provides insights into the evolution of the tea genome and tea quality.</title>
        <authorList>
            <person name="Wei C."/>
            <person name="Yang H."/>
            <person name="Wang S."/>
            <person name="Zhao J."/>
            <person name="Liu C."/>
            <person name="Gao L."/>
            <person name="Xia E."/>
            <person name="Lu Y."/>
            <person name="Tai Y."/>
            <person name="She G."/>
            <person name="Sun J."/>
            <person name="Cao H."/>
            <person name="Tong W."/>
            <person name="Gao Q."/>
            <person name="Li Y."/>
            <person name="Deng W."/>
            <person name="Jiang X."/>
            <person name="Wang W."/>
            <person name="Chen Q."/>
            <person name="Zhang S."/>
            <person name="Li H."/>
            <person name="Wu J."/>
            <person name="Wang P."/>
            <person name="Li P."/>
            <person name="Shi C."/>
            <person name="Zheng F."/>
            <person name="Jian J."/>
            <person name="Huang B."/>
            <person name="Shan D."/>
            <person name="Shi M."/>
            <person name="Fang C."/>
            <person name="Yue Y."/>
            <person name="Li F."/>
            <person name="Li D."/>
            <person name="Wei S."/>
            <person name="Han B."/>
            <person name="Jiang C."/>
            <person name="Yin Y."/>
            <person name="Xia T."/>
            <person name="Zhang Z."/>
            <person name="Bennetzen J.L."/>
            <person name="Zhao S."/>
            <person name="Wan X."/>
        </authorList>
    </citation>
    <scope>NUCLEOTIDE SEQUENCE [LARGE SCALE GENOMIC DNA]</scope>
    <source>
        <strain evidence="12">cv. Shuchazao</strain>
        <tissue evidence="11">Leaf</tissue>
    </source>
</reference>
<dbReference type="STRING" id="542762.A0A4S4EK56"/>
<organism evidence="11 12">
    <name type="scientific">Camellia sinensis var. sinensis</name>
    <name type="common">China tea</name>
    <dbReference type="NCBI Taxonomy" id="542762"/>
    <lineage>
        <taxon>Eukaryota</taxon>
        <taxon>Viridiplantae</taxon>
        <taxon>Streptophyta</taxon>
        <taxon>Embryophyta</taxon>
        <taxon>Tracheophyta</taxon>
        <taxon>Spermatophyta</taxon>
        <taxon>Magnoliopsida</taxon>
        <taxon>eudicotyledons</taxon>
        <taxon>Gunneridae</taxon>
        <taxon>Pentapetalae</taxon>
        <taxon>asterids</taxon>
        <taxon>Ericales</taxon>
        <taxon>Theaceae</taxon>
        <taxon>Camellia</taxon>
    </lineage>
</organism>
<keyword evidence="9" id="KW-1133">Transmembrane helix</keyword>
<proteinExistence type="inferred from homology"/>
<dbReference type="GO" id="GO:0030245">
    <property type="term" value="P:cellulose catabolic process"/>
    <property type="evidence" value="ECO:0007669"/>
    <property type="project" value="UniProtKB-KW"/>
</dbReference>
<evidence type="ECO:0000313" key="11">
    <source>
        <dbReference type="EMBL" id="THG16961.1"/>
    </source>
</evidence>
<dbReference type="PANTHER" id="PTHR22298">
    <property type="entry name" value="ENDO-1,4-BETA-GLUCANASE"/>
    <property type="match status" value="1"/>
</dbReference>
<dbReference type="EC" id="3.2.1.4" evidence="3"/>
<keyword evidence="5" id="KW-0136">Cellulose degradation</keyword>
<dbReference type="GO" id="GO:0008810">
    <property type="term" value="F:cellulase activity"/>
    <property type="evidence" value="ECO:0007669"/>
    <property type="project" value="UniProtKB-EC"/>
</dbReference>
<dbReference type="EMBL" id="SDRB02003755">
    <property type="protein sequence ID" value="THG16961.1"/>
    <property type="molecule type" value="Genomic_DNA"/>
</dbReference>
<dbReference type="AlphaFoldDB" id="A0A4S4EK56"/>
<keyword evidence="7" id="KW-0326">Glycosidase</keyword>
<keyword evidence="9" id="KW-0472">Membrane</keyword>
<evidence type="ECO:0000256" key="8">
    <source>
        <dbReference type="ARBA" id="ARBA00023326"/>
    </source>
</evidence>
<feature type="transmembrane region" description="Helical" evidence="9">
    <location>
        <begin position="30"/>
        <end position="54"/>
    </location>
</feature>
<sequence length="167" mass="18927">MLFSLKEIYCRVVEYQLQHSWSALSSSADVITLVFLLFLLLFVLLLLLILWLIYTLQPSFELFIGMSYMVGYGNKFPRYIHHRGSSLPSIDKHPEHINCEDGRSYFASNRPNPNLLIGAIVGGPDINDSYNDSRANPAHSEPTTYINAPVVGILAYFKSVMRRVEVG</sequence>
<comment type="catalytic activity">
    <reaction evidence="1">
        <text>Endohydrolysis of (1-&gt;4)-beta-D-glucosidic linkages in cellulose, lichenin and cereal beta-D-glucans.</text>
        <dbReference type="EC" id="3.2.1.4"/>
    </reaction>
</comment>
<feature type="domain" description="Glycoside hydrolase family 9" evidence="10">
    <location>
        <begin position="65"/>
        <end position="154"/>
    </location>
</feature>
<dbReference type="InterPro" id="IPR001701">
    <property type="entry name" value="Glyco_hydro_9"/>
</dbReference>
<evidence type="ECO:0000256" key="1">
    <source>
        <dbReference type="ARBA" id="ARBA00000966"/>
    </source>
</evidence>
<evidence type="ECO:0000256" key="4">
    <source>
        <dbReference type="ARBA" id="ARBA00022801"/>
    </source>
</evidence>
<evidence type="ECO:0000259" key="10">
    <source>
        <dbReference type="Pfam" id="PF00759"/>
    </source>
</evidence>
<comment type="caution">
    <text evidence="11">The sequence shown here is derived from an EMBL/GenBank/DDBJ whole genome shotgun (WGS) entry which is preliminary data.</text>
</comment>
<keyword evidence="9" id="KW-0812">Transmembrane</keyword>
<evidence type="ECO:0000256" key="6">
    <source>
        <dbReference type="ARBA" id="ARBA00023277"/>
    </source>
</evidence>
<name>A0A4S4EK56_CAMSN</name>
<dbReference type="Pfam" id="PF00759">
    <property type="entry name" value="Glyco_hydro_9"/>
    <property type="match status" value="1"/>
</dbReference>
<dbReference type="SUPFAM" id="SSF48208">
    <property type="entry name" value="Six-hairpin glycosidases"/>
    <property type="match status" value="1"/>
</dbReference>
<evidence type="ECO:0000256" key="3">
    <source>
        <dbReference type="ARBA" id="ARBA00012601"/>
    </source>
</evidence>
<keyword evidence="6" id="KW-0119">Carbohydrate metabolism</keyword>
<evidence type="ECO:0000313" key="12">
    <source>
        <dbReference type="Proteomes" id="UP000306102"/>
    </source>
</evidence>
<evidence type="ECO:0000256" key="7">
    <source>
        <dbReference type="ARBA" id="ARBA00023295"/>
    </source>
</evidence>
<evidence type="ECO:0000256" key="2">
    <source>
        <dbReference type="ARBA" id="ARBA00007072"/>
    </source>
</evidence>
<protein>
    <recommendedName>
        <fullName evidence="3">cellulase</fullName>
        <ecNumber evidence="3">3.2.1.4</ecNumber>
    </recommendedName>
</protein>
<dbReference type="InterPro" id="IPR008928">
    <property type="entry name" value="6-hairpin_glycosidase_sf"/>
</dbReference>
<comment type="similarity">
    <text evidence="2">Belongs to the glycosyl hydrolase 9 (cellulase E) family.</text>
</comment>
<evidence type="ECO:0000256" key="9">
    <source>
        <dbReference type="SAM" id="Phobius"/>
    </source>
</evidence>